<dbReference type="AlphaFoldDB" id="A0AAU8DWL1"/>
<comment type="subcellular location">
    <subcellularLocation>
        <location evidence="1">Cell inner membrane</location>
        <topology evidence="1">Multi-pass membrane protein</topology>
    </subcellularLocation>
</comment>
<organism evidence="11">
    <name type="scientific">Nakamurella sp. A5-74</name>
    <dbReference type="NCBI Taxonomy" id="3158264"/>
    <lineage>
        <taxon>Bacteria</taxon>
        <taxon>Bacillati</taxon>
        <taxon>Actinomycetota</taxon>
        <taxon>Actinomycetes</taxon>
        <taxon>Nakamurellales</taxon>
        <taxon>Nakamurellaceae</taxon>
        <taxon>Nakamurella</taxon>
    </lineage>
</organism>
<feature type="transmembrane region" description="Helical" evidence="9">
    <location>
        <begin position="97"/>
        <end position="118"/>
    </location>
</feature>
<dbReference type="Pfam" id="PF00083">
    <property type="entry name" value="Sugar_tr"/>
    <property type="match status" value="1"/>
</dbReference>
<feature type="transmembrane region" description="Helical" evidence="9">
    <location>
        <begin position="223"/>
        <end position="245"/>
    </location>
</feature>
<feature type="transmembrane region" description="Helical" evidence="9">
    <location>
        <begin position="317"/>
        <end position="335"/>
    </location>
</feature>
<dbReference type="InterPro" id="IPR036259">
    <property type="entry name" value="MFS_trans_sf"/>
</dbReference>
<evidence type="ECO:0000313" key="11">
    <source>
        <dbReference type="EMBL" id="XCG65232.1"/>
    </source>
</evidence>
<dbReference type="InterPro" id="IPR020846">
    <property type="entry name" value="MFS_dom"/>
</dbReference>
<feature type="transmembrane region" description="Helical" evidence="9">
    <location>
        <begin position="347"/>
        <end position="369"/>
    </location>
</feature>
<keyword evidence="6 9" id="KW-0472">Membrane</keyword>
<evidence type="ECO:0000256" key="9">
    <source>
        <dbReference type="SAM" id="Phobius"/>
    </source>
</evidence>
<feature type="transmembrane region" description="Helical" evidence="9">
    <location>
        <begin position="257"/>
        <end position="277"/>
    </location>
</feature>
<keyword evidence="2" id="KW-0813">Transport</keyword>
<feature type="transmembrane region" description="Helical" evidence="9">
    <location>
        <begin position="289"/>
        <end position="311"/>
    </location>
</feature>
<evidence type="ECO:0000256" key="7">
    <source>
        <dbReference type="ARBA" id="ARBA00038075"/>
    </source>
</evidence>
<evidence type="ECO:0000256" key="3">
    <source>
        <dbReference type="ARBA" id="ARBA00022475"/>
    </source>
</evidence>
<feature type="transmembrane region" description="Helical" evidence="9">
    <location>
        <begin position="139"/>
        <end position="163"/>
    </location>
</feature>
<feature type="transmembrane region" description="Helical" evidence="9">
    <location>
        <begin position="45"/>
        <end position="65"/>
    </location>
</feature>
<dbReference type="PANTHER" id="PTHR23513">
    <property type="entry name" value="INTEGRAL MEMBRANE EFFLUX PROTEIN-RELATED"/>
    <property type="match status" value="1"/>
</dbReference>
<protein>
    <recommendedName>
        <fullName evidence="8">Multidrug efflux pump Tap</fullName>
    </recommendedName>
</protein>
<dbReference type="EMBL" id="CP159218">
    <property type="protein sequence ID" value="XCG65232.1"/>
    <property type="molecule type" value="Genomic_DNA"/>
</dbReference>
<evidence type="ECO:0000256" key="1">
    <source>
        <dbReference type="ARBA" id="ARBA00004429"/>
    </source>
</evidence>
<gene>
    <name evidence="11" type="ORF">ABLG96_08055</name>
</gene>
<evidence type="ECO:0000259" key="10">
    <source>
        <dbReference type="PROSITE" id="PS50850"/>
    </source>
</evidence>
<feature type="transmembrane region" description="Helical" evidence="9">
    <location>
        <begin position="375"/>
        <end position="396"/>
    </location>
</feature>
<evidence type="ECO:0000256" key="8">
    <source>
        <dbReference type="ARBA" id="ARBA00040914"/>
    </source>
</evidence>
<name>A0AAU8DWL1_9ACTN</name>
<keyword evidence="4 9" id="KW-0812">Transmembrane</keyword>
<keyword evidence="5 9" id="KW-1133">Transmembrane helix</keyword>
<dbReference type="InterPro" id="IPR011701">
    <property type="entry name" value="MFS"/>
</dbReference>
<comment type="similarity">
    <text evidence="7">Belongs to the major facilitator superfamily. Drug:H(+) antiporter-3 (DHA3) (TC 2.A.1.21) family.</text>
</comment>
<dbReference type="GO" id="GO:0005886">
    <property type="term" value="C:plasma membrane"/>
    <property type="evidence" value="ECO:0007669"/>
    <property type="project" value="UniProtKB-SubCell"/>
</dbReference>
<sequence length="412" mass="42044">MAKKITTSTVFLTSYGLSMLGNSIAAVVLPLVVLLTTGSALDAGLVAAATVLPAVLAGVFMGGVVDRVHRRSVSIAADLISAAAIAALPLVDQICGLSLGWFVLFGIIGSFGDVPGLTAREALLPDVARHEGRNVGRLVALRESTGALVMLVGPAMAAGLVVIVGGSGALWVTAGTSCLAASVTLLLPREVGKISGEQRGGSPREALAHLREGWSLLFRRSPFLLSTTILNLALVTVLTAIQGLLLPVYFTEQGQEARLGLVLSALAAGLLVGSALYAAVGASISRRTWLVTGLLVSVAGITTICLLPPLWWILGGAVVLGLTGGVVSTVIGVLMTERIPDQLRGRVTGTQNAIVTAAPSLGVLGAALAVEHASLGTAGILILAVWVVTVVAAVLVPSLRDLEPQELETVVK</sequence>
<dbReference type="PROSITE" id="PS50850">
    <property type="entry name" value="MFS"/>
    <property type="match status" value="1"/>
</dbReference>
<dbReference type="RefSeq" id="WP_353650841.1">
    <property type="nucleotide sequence ID" value="NZ_CP159218.1"/>
</dbReference>
<dbReference type="Pfam" id="PF07690">
    <property type="entry name" value="MFS_1"/>
    <property type="match status" value="1"/>
</dbReference>
<feature type="transmembrane region" description="Helical" evidence="9">
    <location>
        <begin position="12"/>
        <end position="33"/>
    </location>
</feature>
<keyword evidence="3" id="KW-1003">Cell membrane</keyword>
<feature type="domain" description="Major facilitator superfamily (MFS) profile" evidence="10">
    <location>
        <begin position="223"/>
        <end position="412"/>
    </location>
</feature>
<dbReference type="GO" id="GO:0022857">
    <property type="term" value="F:transmembrane transporter activity"/>
    <property type="evidence" value="ECO:0007669"/>
    <property type="project" value="InterPro"/>
</dbReference>
<accession>A0AAU8DWL1</accession>
<dbReference type="PANTHER" id="PTHR23513:SF9">
    <property type="entry name" value="ENTEROBACTIN EXPORTER ENTS"/>
    <property type="match status" value="1"/>
</dbReference>
<dbReference type="InterPro" id="IPR005828">
    <property type="entry name" value="MFS_sugar_transport-like"/>
</dbReference>
<reference evidence="11" key="1">
    <citation type="submission" date="2024-05" db="EMBL/GenBank/DDBJ databases">
        <authorList>
            <person name="Cai S.Y."/>
            <person name="Jin L.M."/>
            <person name="Li H.R."/>
        </authorList>
    </citation>
    <scope>NUCLEOTIDE SEQUENCE</scope>
    <source>
        <strain evidence="11">A5-74</strain>
    </source>
</reference>
<dbReference type="Gene3D" id="1.20.1250.20">
    <property type="entry name" value="MFS general substrate transporter like domains"/>
    <property type="match status" value="1"/>
</dbReference>
<dbReference type="InterPro" id="IPR005829">
    <property type="entry name" value="Sugar_transporter_CS"/>
</dbReference>
<evidence type="ECO:0000256" key="4">
    <source>
        <dbReference type="ARBA" id="ARBA00022692"/>
    </source>
</evidence>
<dbReference type="CDD" id="cd06173">
    <property type="entry name" value="MFS_MefA_like"/>
    <property type="match status" value="1"/>
</dbReference>
<dbReference type="SUPFAM" id="SSF103473">
    <property type="entry name" value="MFS general substrate transporter"/>
    <property type="match status" value="1"/>
</dbReference>
<evidence type="ECO:0000256" key="2">
    <source>
        <dbReference type="ARBA" id="ARBA00022448"/>
    </source>
</evidence>
<evidence type="ECO:0000256" key="5">
    <source>
        <dbReference type="ARBA" id="ARBA00022989"/>
    </source>
</evidence>
<dbReference type="PROSITE" id="PS00217">
    <property type="entry name" value="SUGAR_TRANSPORT_2"/>
    <property type="match status" value="1"/>
</dbReference>
<evidence type="ECO:0000256" key="6">
    <source>
        <dbReference type="ARBA" id="ARBA00023136"/>
    </source>
</evidence>
<proteinExistence type="inferred from homology"/>